<feature type="signal peptide" evidence="2">
    <location>
        <begin position="1"/>
        <end position="32"/>
    </location>
</feature>
<keyword evidence="1" id="KW-0812">Transmembrane</keyword>
<evidence type="ECO:0000256" key="2">
    <source>
        <dbReference type="SAM" id="SignalP"/>
    </source>
</evidence>
<reference evidence="3 4" key="1">
    <citation type="submission" date="2024-06" db="EMBL/GenBank/DDBJ databases">
        <title>The Natural Products Discovery Center: Release of the First 8490 Sequenced Strains for Exploring Actinobacteria Biosynthetic Diversity.</title>
        <authorList>
            <person name="Kalkreuter E."/>
            <person name="Kautsar S.A."/>
            <person name="Yang D."/>
            <person name="Bader C.D."/>
            <person name="Teijaro C.N."/>
            <person name="Fluegel L."/>
            <person name="Davis C.M."/>
            <person name="Simpson J.R."/>
            <person name="Lauterbach L."/>
            <person name="Steele A.D."/>
            <person name="Gui C."/>
            <person name="Meng S."/>
            <person name="Li G."/>
            <person name="Viehrig K."/>
            <person name="Ye F."/>
            <person name="Su P."/>
            <person name="Kiefer A.F."/>
            <person name="Nichols A."/>
            <person name="Cepeda A.J."/>
            <person name="Yan W."/>
            <person name="Fan B."/>
            <person name="Jiang Y."/>
            <person name="Adhikari A."/>
            <person name="Zheng C.-J."/>
            <person name="Schuster L."/>
            <person name="Cowan T.M."/>
            <person name="Smanski M.J."/>
            <person name="Chevrette M.G."/>
            <person name="De Carvalho L.P.S."/>
            <person name="Shen B."/>
        </authorList>
    </citation>
    <scope>NUCLEOTIDE SEQUENCE [LARGE SCALE GENOMIC DNA]</scope>
    <source>
        <strain evidence="3 4">NPDC050403</strain>
    </source>
</reference>
<keyword evidence="2" id="KW-0732">Signal</keyword>
<keyword evidence="1" id="KW-1133">Transmembrane helix</keyword>
<evidence type="ECO:0000256" key="1">
    <source>
        <dbReference type="SAM" id="Phobius"/>
    </source>
</evidence>
<dbReference type="Proteomes" id="UP001551695">
    <property type="component" value="Unassembled WGS sequence"/>
</dbReference>
<gene>
    <name evidence="3" type="ORF">AB0I48_35350</name>
</gene>
<evidence type="ECO:0000313" key="3">
    <source>
        <dbReference type="EMBL" id="MEV0712845.1"/>
    </source>
</evidence>
<dbReference type="RefSeq" id="WP_355091312.1">
    <property type="nucleotide sequence ID" value="NZ_JBEXKW010000128.1"/>
</dbReference>
<keyword evidence="4" id="KW-1185">Reference proteome</keyword>
<protein>
    <submittedName>
        <fullName evidence="3">DUF2330 domain-containing protein</fullName>
    </submittedName>
</protein>
<feature type="transmembrane region" description="Helical" evidence="1">
    <location>
        <begin position="316"/>
        <end position="343"/>
    </location>
</feature>
<feature type="chain" id="PRO_5046986924" evidence="2">
    <location>
        <begin position="33"/>
        <end position="347"/>
    </location>
</feature>
<sequence length="347" mass="36768">MRTHTVVRLAATAALLLSAVGFGAFAPASACACGGVVSPGNTATVHDEVALAGWDGRRETIVMRLALESGTDHAALIVPTPSPARVSAGSAQTFAELARVTAPEIVTERHWFSGDGGGDTSAAAPPGSGPTVVEQVRLGPIEATTLSGGSLDGLRNWLGANGYAMRPEVTASLDPYLRENWSFVAVKLTGARTLTGALDPIRLAFDSDRFVYPMRMSSAAEDPQTVRLYLLSDHRVRRVDADADTQYNNVEFAGRVEDFEDQDLKDLAAGGHDYLTELSVGIHRPDAITTDFAFAAAPTDDDYRQRVIATEYVEMFGFPAGTVILGAASLAAAVVLVAVVRVVRRRP</sequence>
<name>A0ABV3G5C7_9NOCA</name>
<dbReference type="InterPro" id="IPR019283">
    <property type="entry name" value="DUF2330"/>
</dbReference>
<comment type="caution">
    <text evidence="3">The sequence shown here is derived from an EMBL/GenBank/DDBJ whole genome shotgun (WGS) entry which is preliminary data.</text>
</comment>
<organism evidence="3 4">
    <name type="scientific">Nocardia aurea</name>
    <dbReference type="NCBI Taxonomy" id="2144174"/>
    <lineage>
        <taxon>Bacteria</taxon>
        <taxon>Bacillati</taxon>
        <taxon>Actinomycetota</taxon>
        <taxon>Actinomycetes</taxon>
        <taxon>Mycobacteriales</taxon>
        <taxon>Nocardiaceae</taxon>
        <taxon>Nocardia</taxon>
    </lineage>
</organism>
<keyword evidence="1" id="KW-0472">Membrane</keyword>
<dbReference type="EMBL" id="JBFAKC010000028">
    <property type="protein sequence ID" value="MEV0712845.1"/>
    <property type="molecule type" value="Genomic_DNA"/>
</dbReference>
<dbReference type="PROSITE" id="PS51257">
    <property type="entry name" value="PROKAR_LIPOPROTEIN"/>
    <property type="match status" value="1"/>
</dbReference>
<dbReference type="Pfam" id="PF10092">
    <property type="entry name" value="DUF2330"/>
    <property type="match status" value="1"/>
</dbReference>
<evidence type="ECO:0000313" key="4">
    <source>
        <dbReference type="Proteomes" id="UP001551695"/>
    </source>
</evidence>
<proteinExistence type="predicted"/>
<accession>A0ABV3G5C7</accession>